<dbReference type="Pfam" id="PF07833">
    <property type="entry name" value="Cu_amine_oxidN1"/>
    <property type="match status" value="1"/>
</dbReference>
<accession>A0A3A6PUB0</accession>
<keyword evidence="6" id="KW-1185">Reference proteome</keyword>
<dbReference type="InterPro" id="IPR037126">
    <property type="entry name" value="PdaC/RsiV-like_sf"/>
</dbReference>
<dbReference type="Pfam" id="PF13739">
    <property type="entry name" value="PdaC"/>
    <property type="match status" value="1"/>
</dbReference>
<feature type="domain" description="Copper amine oxidase-like N-terminal" evidence="2">
    <location>
        <begin position="262"/>
        <end position="368"/>
    </location>
</feature>
<evidence type="ECO:0000313" key="6">
    <source>
        <dbReference type="Proteomes" id="UP000267798"/>
    </source>
</evidence>
<comment type="caution">
    <text evidence="5">The sequence shown here is derived from an EMBL/GenBank/DDBJ whole genome shotgun (WGS) entry which is preliminary data.</text>
</comment>
<dbReference type="EMBL" id="QXQB01000005">
    <property type="protein sequence ID" value="RJX37494.1"/>
    <property type="molecule type" value="Genomic_DNA"/>
</dbReference>
<protein>
    <submittedName>
        <fullName evidence="5">DUF3298 domain-containing protein</fullName>
    </submittedName>
</protein>
<feature type="signal peptide" evidence="1">
    <location>
        <begin position="1"/>
        <end position="30"/>
    </location>
</feature>
<reference evidence="5 6" key="1">
    <citation type="submission" date="2018-09" db="EMBL/GenBank/DDBJ databases">
        <title>Paenibacillus aracenensis nov. sp. isolated from a cave in southern Spain.</title>
        <authorList>
            <person name="Jurado V."/>
            <person name="Gutierrez-Patricio S."/>
            <person name="Gonzalez-Pimentel J.L."/>
            <person name="Miller A.Z."/>
            <person name="Laiz L."/>
            <person name="Saiz-Jimenez C."/>
        </authorList>
    </citation>
    <scope>NUCLEOTIDE SEQUENCE [LARGE SCALE GENOMIC DNA]</scope>
    <source>
        <strain evidence="5 6">JCM 19203</strain>
    </source>
</reference>
<dbReference type="InterPro" id="IPR021729">
    <property type="entry name" value="DUF3298"/>
</dbReference>
<dbReference type="Gene3D" id="3.30.565.40">
    <property type="entry name" value="Fervidobacterium nodosum Rt17-B1 like"/>
    <property type="match status" value="1"/>
</dbReference>
<name>A0A3A6PUB0_9BACL</name>
<feature type="domain" description="DUF3298" evidence="3">
    <location>
        <begin position="174"/>
        <end position="243"/>
    </location>
</feature>
<gene>
    <name evidence="5" type="ORF">D3P09_21145</name>
</gene>
<organism evidence="5 6">
    <name type="scientific">Paenibacillus pinisoli</name>
    <dbReference type="NCBI Taxonomy" id="1276110"/>
    <lineage>
        <taxon>Bacteria</taxon>
        <taxon>Bacillati</taxon>
        <taxon>Bacillota</taxon>
        <taxon>Bacilli</taxon>
        <taxon>Bacillales</taxon>
        <taxon>Paenibacillaceae</taxon>
        <taxon>Paenibacillus</taxon>
    </lineage>
</organism>
<proteinExistence type="predicted"/>
<evidence type="ECO:0000259" key="3">
    <source>
        <dbReference type="Pfam" id="PF11738"/>
    </source>
</evidence>
<feature type="domain" description="Deacetylase PdaC" evidence="4">
    <location>
        <begin position="58"/>
        <end position="143"/>
    </location>
</feature>
<dbReference type="InterPro" id="IPR012854">
    <property type="entry name" value="Cu_amine_oxidase-like_N"/>
</dbReference>
<dbReference type="InterPro" id="IPR036582">
    <property type="entry name" value="Mao_N_sf"/>
</dbReference>
<dbReference type="RefSeq" id="WP_120113418.1">
    <property type="nucleotide sequence ID" value="NZ_QXQB01000005.1"/>
</dbReference>
<dbReference type="SUPFAM" id="SSF55383">
    <property type="entry name" value="Copper amine oxidase, domain N"/>
    <property type="match status" value="1"/>
</dbReference>
<feature type="chain" id="PRO_5017402163" evidence="1">
    <location>
        <begin position="31"/>
        <end position="377"/>
    </location>
</feature>
<dbReference type="Gene3D" id="3.90.640.20">
    <property type="entry name" value="Heat-shock cognate protein, ATPase"/>
    <property type="match status" value="1"/>
</dbReference>
<dbReference type="AlphaFoldDB" id="A0A3A6PUB0"/>
<dbReference type="Pfam" id="PF11738">
    <property type="entry name" value="DUF3298"/>
    <property type="match status" value="1"/>
</dbReference>
<dbReference type="Proteomes" id="UP000267798">
    <property type="component" value="Unassembled WGS sequence"/>
</dbReference>
<evidence type="ECO:0000259" key="2">
    <source>
        <dbReference type="Pfam" id="PF07833"/>
    </source>
</evidence>
<dbReference type="Gene3D" id="3.30.457.10">
    <property type="entry name" value="Copper amine oxidase-like, N-terminal domain"/>
    <property type="match status" value="1"/>
</dbReference>
<evidence type="ECO:0000256" key="1">
    <source>
        <dbReference type="SAM" id="SignalP"/>
    </source>
</evidence>
<dbReference type="InterPro" id="IPR025303">
    <property type="entry name" value="PdaC"/>
</dbReference>
<sequence length="377" mass="41333">MKKSAYRILKVGVACSVLLGGASFGGMVSAAAGSALPTVPISAKITNPVTVKEEILTSSTTYLKTDIRVPQLSSMQDTRYQDQLNDIILSHAHKDLKHWEKEALAAAQKANEDGFTYHPYELTIHYELKSNGTEEGIVSLVVTTEGAADGTSMPRVDTYNVRNVQEAARVTLQDLFGADYKKKIDEQISKTINEQQDAYFADEFKGIHEEQSFYVENKQAVVVFPKYAIAPGSTGTPEFRIPLEESKAEEGAKPGDAIAIVINGKKALQPGFMNETGNRIMLPLRELSEGLGFTITWNAENRSAELTKPKSPISTLVQVGKDQYNVNKQAKPLGAAPIIKEGTMYVPADFFKEVLQANVWTEGNQVTISSDMEKAHK</sequence>
<keyword evidence="1" id="KW-0732">Signal</keyword>
<evidence type="ECO:0000313" key="5">
    <source>
        <dbReference type="EMBL" id="RJX37494.1"/>
    </source>
</evidence>
<dbReference type="OrthoDB" id="5637at2"/>
<evidence type="ECO:0000259" key="4">
    <source>
        <dbReference type="Pfam" id="PF13739"/>
    </source>
</evidence>